<dbReference type="PANTHER" id="PTHR23026">
    <property type="entry name" value="NADPH NITROREDUCTASE"/>
    <property type="match status" value="1"/>
</dbReference>
<evidence type="ECO:0000313" key="1">
    <source>
        <dbReference type="EMBL" id="GAA0927576.1"/>
    </source>
</evidence>
<dbReference type="Gene3D" id="3.40.109.30">
    <property type="entry name" value="putative nitroreductase (tm1586), domain 2"/>
    <property type="match status" value="1"/>
</dbReference>
<proteinExistence type="predicted"/>
<dbReference type="NCBIfam" id="NF047509">
    <property type="entry name" value="Rv3131_FMN_oxido"/>
    <property type="match status" value="1"/>
</dbReference>
<dbReference type="SUPFAM" id="SSF55469">
    <property type="entry name" value="FMN-dependent nitroreductase-like"/>
    <property type="match status" value="2"/>
</dbReference>
<dbReference type="InterPro" id="IPR000415">
    <property type="entry name" value="Nitroreductase-like"/>
</dbReference>
<organism evidence="1 2">
    <name type="scientific">Kribbella koreensis</name>
    <dbReference type="NCBI Taxonomy" id="57909"/>
    <lineage>
        <taxon>Bacteria</taxon>
        <taxon>Bacillati</taxon>
        <taxon>Actinomycetota</taxon>
        <taxon>Actinomycetes</taxon>
        <taxon>Propionibacteriales</taxon>
        <taxon>Kribbellaceae</taxon>
        <taxon>Kribbella</taxon>
    </lineage>
</organism>
<reference evidence="2" key="1">
    <citation type="journal article" date="2019" name="Int. J. Syst. Evol. Microbiol.">
        <title>The Global Catalogue of Microorganisms (GCM) 10K type strain sequencing project: providing services to taxonomists for standard genome sequencing and annotation.</title>
        <authorList>
            <consortium name="The Broad Institute Genomics Platform"/>
            <consortium name="The Broad Institute Genome Sequencing Center for Infectious Disease"/>
            <person name="Wu L."/>
            <person name="Ma J."/>
        </authorList>
    </citation>
    <scope>NUCLEOTIDE SEQUENCE [LARGE SCALE GENOMIC DNA]</scope>
    <source>
        <strain evidence="2">JCM 10977</strain>
    </source>
</reference>
<dbReference type="RefSeq" id="WP_343964969.1">
    <property type="nucleotide sequence ID" value="NZ_BAAAHK010000003.1"/>
</dbReference>
<dbReference type="PANTHER" id="PTHR23026:SF123">
    <property type="entry name" value="NAD(P)H NITROREDUCTASE RV3131-RELATED"/>
    <property type="match status" value="1"/>
</dbReference>
<dbReference type="Proteomes" id="UP001500542">
    <property type="component" value="Unassembled WGS sequence"/>
</dbReference>
<dbReference type="InterPro" id="IPR050627">
    <property type="entry name" value="Nitroreductase/BluB"/>
</dbReference>
<gene>
    <name evidence="1" type="ORF">GCM10009554_08580</name>
</gene>
<sequence length="328" mass="36002">MVIQYGNPLLSHDEVGILLNSAGLAPSMHNTQPWRFEITGQVIDVLLDPDRTLPAEDPSGRMTRIGLGAAAFNVRVAAAMLRYETTLAIDPDPDRPDIAVRIFLGSRMRTTVSPLGTLYGELRRRRTYRGPLIAAEVSPMVIEQISAAARAEGADLRWLGADAKHELRRILHTAEDLELHDEDRLTERGRWVGGRRFGDGVPASALGPLPTHPTLVRDLSAGFGDPDRDAAVFEADPQIAVLTTAVDDQVDWTRAGLALQHALLTATTYDIAASFLNQAVEYAPLRARVQDLVGHSARPQVIIRAGYPEHAATDTPRLDWHETLDAWQ</sequence>
<evidence type="ECO:0000313" key="2">
    <source>
        <dbReference type="Proteomes" id="UP001500542"/>
    </source>
</evidence>
<name>A0ABP3ZWQ8_9ACTN</name>
<keyword evidence="2" id="KW-1185">Reference proteome</keyword>
<accession>A0ABP3ZWQ8</accession>
<protein>
    <submittedName>
        <fullName evidence="1">Nitroreductase family protein</fullName>
    </submittedName>
</protein>
<comment type="caution">
    <text evidence="1">The sequence shown here is derived from an EMBL/GenBank/DDBJ whole genome shotgun (WGS) entry which is preliminary data.</text>
</comment>
<dbReference type="EMBL" id="BAAAHK010000003">
    <property type="protein sequence ID" value="GAA0927576.1"/>
    <property type="molecule type" value="Genomic_DNA"/>
</dbReference>
<dbReference type="Gene3D" id="3.40.109.10">
    <property type="entry name" value="NADH Oxidase"/>
    <property type="match status" value="1"/>
</dbReference>